<evidence type="ECO:0000256" key="4">
    <source>
        <dbReference type="ARBA" id="ARBA00023002"/>
    </source>
</evidence>
<dbReference type="GO" id="GO:0010291">
    <property type="term" value="F:beta-carotene 3-hydroxylase activity"/>
    <property type="evidence" value="ECO:0007669"/>
    <property type="project" value="UniProtKB-EC"/>
</dbReference>
<dbReference type="EC" id="1.14.15.24" evidence="5"/>
<dbReference type="AlphaFoldDB" id="A0A8S9SRV7"/>
<gene>
    <name evidence="7" type="ORF">F2Q69_00034038</name>
</gene>
<dbReference type="PANTHER" id="PTHR31899">
    <property type="entry name" value="BETA-CAROTENE 3-HYDROXYLASE 1, CHLOROPLASTIC"/>
    <property type="match status" value="1"/>
</dbReference>
<accession>A0A8S9SRV7</accession>
<evidence type="ECO:0000256" key="2">
    <source>
        <dbReference type="ARBA" id="ARBA00009324"/>
    </source>
</evidence>
<dbReference type="InterPro" id="IPR045019">
    <property type="entry name" value="BETA-OHASE-like"/>
</dbReference>
<protein>
    <recommendedName>
        <fullName evidence="5">beta-carotene 3-hydroxylase</fullName>
        <ecNumber evidence="5">1.14.15.24</ecNumber>
    </recommendedName>
</protein>
<dbReference type="EMBL" id="QGKX02000004">
    <property type="protein sequence ID" value="KAF3603709.1"/>
    <property type="molecule type" value="Genomic_DNA"/>
</dbReference>
<feature type="compositionally biased region" description="Basic and acidic residues" evidence="6">
    <location>
        <begin position="144"/>
        <end position="166"/>
    </location>
</feature>
<evidence type="ECO:0000256" key="5">
    <source>
        <dbReference type="ARBA" id="ARBA00026097"/>
    </source>
</evidence>
<dbReference type="PANTHER" id="PTHR31899:SF9">
    <property type="entry name" value="BETA-CAROTENE 3-HYDROXYLASE 1, CHLOROPLASTIC"/>
    <property type="match status" value="1"/>
</dbReference>
<comment type="subcellular location">
    <subcellularLocation>
        <location evidence="1">Plastid</location>
        <location evidence="1">Chloroplast membrane</location>
        <topology evidence="1">Multi-pass membrane protein</topology>
    </subcellularLocation>
</comment>
<feature type="region of interest" description="Disordered" evidence="6">
    <location>
        <begin position="135"/>
        <end position="166"/>
    </location>
</feature>
<proteinExistence type="inferred from homology"/>
<keyword evidence="4" id="KW-0560">Oxidoreductase</keyword>
<keyword evidence="3" id="KW-0125">Carotenoid biosynthesis</keyword>
<evidence type="ECO:0000256" key="3">
    <source>
        <dbReference type="ARBA" id="ARBA00022746"/>
    </source>
</evidence>
<dbReference type="Proteomes" id="UP000712600">
    <property type="component" value="Unassembled WGS sequence"/>
</dbReference>
<comment type="similarity">
    <text evidence="2">Belongs to the sterol desaturase family.</text>
</comment>
<comment type="caution">
    <text evidence="7">The sequence shown here is derived from an EMBL/GenBank/DDBJ whole genome shotgun (WGS) entry which is preliminary data.</text>
</comment>
<evidence type="ECO:0000256" key="6">
    <source>
        <dbReference type="SAM" id="MobiDB-lite"/>
    </source>
</evidence>
<name>A0A8S9SRV7_BRACR</name>
<dbReference type="GO" id="GO:0031969">
    <property type="term" value="C:chloroplast membrane"/>
    <property type="evidence" value="ECO:0007669"/>
    <property type="project" value="UniProtKB-SubCell"/>
</dbReference>
<evidence type="ECO:0000313" key="8">
    <source>
        <dbReference type="Proteomes" id="UP000712600"/>
    </source>
</evidence>
<evidence type="ECO:0000313" key="7">
    <source>
        <dbReference type="EMBL" id="KAF3603709.1"/>
    </source>
</evidence>
<evidence type="ECO:0000256" key="1">
    <source>
        <dbReference type="ARBA" id="ARBA00004508"/>
    </source>
</evidence>
<dbReference type="GO" id="GO:0016119">
    <property type="term" value="P:carotene metabolic process"/>
    <property type="evidence" value="ECO:0007669"/>
    <property type="project" value="TreeGrafter"/>
</dbReference>
<dbReference type="GO" id="GO:0016123">
    <property type="term" value="P:xanthophyll biosynthetic process"/>
    <property type="evidence" value="ECO:0007669"/>
    <property type="project" value="TreeGrafter"/>
</dbReference>
<reference evidence="7" key="1">
    <citation type="submission" date="2019-12" db="EMBL/GenBank/DDBJ databases">
        <title>Genome sequencing and annotation of Brassica cretica.</title>
        <authorList>
            <person name="Studholme D.J."/>
            <person name="Sarris P."/>
        </authorList>
    </citation>
    <scope>NUCLEOTIDE SEQUENCE</scope>
    <source>
        <strain evidence="7">PFS-109/04</strain>
        <tissue evidence="7">Leaf</tissue>
    </source>
</reference>
<sequence>MAAGLSTALTFKPLHRAFSSSSNLRLHHPTSLTGFSSPLLRFRGLSVCYVVSDRRQSSPINNDESPEKTSSLDTNAIDAEYLALRLAEKLERKKSERFTYLIAAVMSSFGITSMGMGQRQEASLCNGETVAEAVRNQAKTSSSKKRETNRATMLDMKRKKDKRGNC</sequence>
<organism evidence="7 8">
    <name type="scientific">Brassica cretica</name>
    <name type="common">Mustard</name>
    <dbReference type="NCBI Taxonomy" id="69181"/>
    <lineage>
        <taxon>Eukaryota</taxon>
        <taxon>Viridiplantae</taxon>
        <taxon>Streptophyta</taxon>
        <taxon>Embryophyta</taxon>
        <taxon>Tracheophyta</taxon>
        <taxon>Spermatophyta</taxon>
        <taxon>Magnoliopsida</taxon>
        <taxon>eudicotyledons</taxon>
        <taxon>Gunneridae</taxon>
        <taxon>Pentapetalae</taxon>
        <taxon>rosids</taxon>
        <taxon>malvids</taxon>
        <taxon>Brassicales</taxon>
        <taxon>Brassicaceae</taxon>
        <taxon>Brassiceae</taxon>
        <taxon>Brassica</taxon>
    </lineage>
</organism>